<evidence type="ECO:0000256" key="1">
    <source>
        <dbReference type="ARBA" id="ARBA00004167"/>
    </source>
</evidence>
<evidence type="ECO:0000256" key="4">
    <source>
        <dbReference type="ARBA" id="ARBA00022968"/>
    </source>
</evidence>
<gene>
    <name evidence="9" type="ORF">TEA_024533</name>
</gene>
<proteinExistence type="inferred from homology"/>
<keyword evidence="10" id="KW-1185">Reference proteome</keyword>
<keyword evidence="6" id="KW-0472">Membrane</keyword>
<evidence type="ECO:0000256" key="2">
    <source>
        <dbReference type="ARBA" id="ARBA00007727"/>
    </source>
</evidence>
<dbReference type="Pfam" id="PF14416">
    <property type="entry name" value="PMR5N"/>
    <property type="match status" value="1"/>
</dbReference>
<dbReference type="AlphaFoldDB" id="A0A4S4DEH0"/>
<keyword evidence="5" id="KW-1133">Transmembrane helix</keyword>
<sequence length="596" mass="70882">MKFNLLQLPSWKNSRNSSKNAKLFILIFVLLTIISICPHKNSHFLRISQEIDTNIVKQLYPEINANDTMRIKKISKKCDMFKGDWVPYPEGPYYTNETKCLMDNRQNCMKFGRPDTEFMKWRWKPDECELPLFDSARFLELVRGKAMAFIGDSVARNHLQSLVCLLTSVTRPLDIAVVLESSERWFYTDYNFTIAHLWTTHLVQASQGIEPYNKVPSNLTLDKPDETWSAEIENFDFVIISAEHWFLRPLTYYENGKFVGCHICSKQNNTYFDVYYAYRTAFRTSFNTLLTKFKGITFLRTITGTHVNHKKKWSEDGDCERTRPFSRHEAKLDEVVLKLYSIQLDEFRVAERKGRKKGLRFRVLNVTEPMTMRPDGHPNRYGHWPHEKVRRPDCLHWCLPDETWSAEIENFDFVIISVEHWFLRPLTYYENGKFVDCHICNKQNDTYLDVYYPYRTAFRTSFNTLLSKFKGITFLRTITGTHVNHKKKWGEDGDCERIRSFSKREAKLDEVVLKLYSIQLDKFRVAEREWKKKGLRFRVLNVTEPMTMRPDGHPNRYGHWLHENVRRLDCLHWCLPGPNDVWNEMLLQMIEMENER</sequence>
<evidence type="ECO:0000259" key="8">
    <source>
        <dbReference type="Pfam" id="PF14416"/>
    </source>
</evidence>
<dbReference type="InterPro" id="IPR029962">
    <property type="entry name" value="TBL"/>
</dbReference>
<dbReference type="Pfam" id="PF13839">
    <property type="entry name" value="PC-Esterase"/>
    <property type="match status" value="1"/>
</dbReference>
<comment type="subcellular location">
    <subcellularLocation>
        <location evidence="1">Membrane</location>
        <topology evidence="1">Single-pass membrane protein</topology>
    </subcellularLocation>
</comment>
<dbReference type="GO" id="GO:0016413">
    <property type="term" value="F:O-acetyltransferase activity"/>
    <property type="evidence" value="ECO:0007669"/>
    <property type="project" value="InterPro"/>
</dbReference>
<reference evidence="9 10" key="1">
    <citation type="journal article" date="2018" name="Proc. Natl. Acad. Sci. U.S.A.">
        <title>Draft genome sequence of Camellia sinensis var. sinensis provides insights into the evolution of the tea genome and tea quality.</title>
        <authorList>
            <person name="Wei C."/>
            <person name="Yang H."/>
            <person name="Wang S."/>
            <person name="Zhao J."/>
            <person name="Liu C."/>
            <person name="Gao L."/>
            <person name="Xia E."/>
            <person name="Lu Y."/>
            <person name="Tai Y."/>
            <person name="She G."/>
            <person name="Sun J."/>
            <person name="Cao H."/>
            <person name="Tong W."/>
            <person name="Gao Q."/>
            <person name="Li Y."/>
            <person name="Deng W."/>
            <person name="Jiang X."/>
            <person name="Wang W."/>
            <person name="Chen Q."/>
            <person name="Zhang S."/>
            <person name="Li H."/>
            <person name="Wu J."/>
            <person name="Wang P."/>
            <person name="Li P."/>
            <person name="Shi C."/>
            <person name="Zheng F."/>
            <person name="Jian J."/>
            <person name="Huang B."/>
            <person name="Shan D."/>
            <person name="Shi M."/>
            <person name="Fang C."/>
            <person name="Yue Y."/>
            <person name="Li F."/>
            <person name="Li D."/>
            <person name="Wei S."/>
            <person name="Han B."/>
            <person name="Jiang C."/>
            <person name="Yin Y."/>
            <person name="Xia T."/>
            <person name="Zhang Z."/>
            <person name="Bennetzen J.L."/>
            <person name="Zhao S."/>
            <person name="Wan X."/>
        </authorList>
    </citation>
    <scope>NUCLEOTIDE SEQUENCE [LARGE SCALE GENOMIC DNA]</scope>
    <source>
        <strain evidence="10">cv. Shuchazao</strain>
        <tissue evidence="9">Leaf</tissue>
    </source>
</reference>
<evidence type="ECO:0000313" key="9">
    <source>
        <dbReference type="EMBL" id="THG01015.1"/>
    </source>
</evidence>
<evidence type="ECO:0000259" key="7">
    <source>
        <dbReference type="Pfam" id="PF13839"/>
    </source>
</evidence>
<dbReference type="PANTHER" id="PTHR32285:SF13">
    <property type="entry name" value="TRICHOME BIREFRINGENCE-LIKE N-TERMINAL DOMAIN-CONTAINING PROTEIN"/>
    <property type="match status" value="1"/>
</dbReference>
<dbReference type="EMBL" id="SDRB02011531">
    <property type="protein sequence ID" value="THG01015.1"/>
    <property type="molecule type" value="Genomic_DNA"/>
</dbReference>
<organism evidence="9 10">
    <name type="scientific">Camellia sinensis var. sinensis</name>
    <name type="common">China tea</name>
    <dbReference type="NCBI Taxonomy" id="542762"/>
    <lineage>
        <taxon>Eukaryota</taxon>
        <taxon>Viridiplantae</taxon>
        <taxon>Streptophyta</taxon>
        <taxon>Embryophyta</taxon>
        <taxon>Tracheophyta</taxon>
        <taxon>Spermatophyta</taxon>
        <taxon>Magnoliopsida</taxon>
        <taxon>eudicotyledons</taxon>
        <taxon>Gunneridae</taxon>
        <taxon>Pentapetalae</taxon>
        <taxon>asterids</taxon>
        <taxon>Ericales</taxon>
        <taxon>Theaceae</taxon>
        <taxon>Camellia</taxon>
    </lineage>
</organism>
<evidence type="ECO:0000256" key="6">
    <source>
        <dbReference type="ARBA" id="ARBA00023136"/>
    </source>
</evidence>
<accession>A0A4S4DEH0</accession>
<evidence type="ECO:0000313" key="10">
    <source>
        <dbReference type="Proteomes" id="UP000306102"/>
    </source>
</evidence>
<dbReference type="Proteomes" id="UP000306102">
    <property type="component" value="Unassembled WGS sequence"/>
</dbReference>
<name>A0A4S4DEH0_CAMSN</name>
<evidence type="ECO:0000256" key="5">
    <source>
        <dbReference type="ARBA" id="ARBA00022989"/>
    </source>
</evidence>
<feature type="domain" description="Trichome birefringence-like N-terminal" evidence="8">
    <location>
        <begin position="76"/>
        <end position="129"/>
    </location>
</feature>
<protein>
    <submittedName>
        <fullName evidence="9">Uncharacterized protein</fullName>
    </submittedName>
</protein>
<evidence type="ECO:0000256" key="3">
    <source>
        <dbReference type="ARBA" id="ARBA00022692"/>
    </source>
</evidence>
<feature type="domain" description="Trichome birefringence-like C-terminal" evidence="7">
    <location>
        <begin position="130"/>
        <end position="400"/>
    </location>
</feature>
<comment type="similarity">
    <text evidence="2">Belongs to the PC-esterase family. TBL subfamily.</text>
</comment>
<dbReference type="InterPro" id="IPR025846">
    <property type="entry name" value="TBL_N"/>
</dbReference>
<dbReference type="PANTHER" id="PTHR32285">
    <property type="entry name" value="PROTEIN TRICHOME BIREFRINGENCE-LIKE 9-RELATED"/>
    <property type="match status" value="1"/>
</dbReference>
<dbReference type="InterPro" id="IPR026057">
    <property type="entry name" value="TBL_C"/>
</dbReference>
<dbReference type="GO" id="GO:0005794">
    <property type="term" value="C:Golgi apparatus"/>
    <property type="evidence" value="ECO:0007669"/>
    <property type="project" value="TreeGrafter"/>
</dbReference>
<keyword evidence="4" id="KW-0735">Signal-anchor</keyword>
<dbReference type="GO" id="GO:0016020">
    <property type="term" value="C:membrane"/>
    <property type="evidence" value="ECO:0007669"/>
    <property type="project" value="UniProtKB-SubCell"/>
</dbReference>
<keyword evidence="3" id="KW-0812">Transmembrane</keyword>
<comment type="caution">
    <text evidence="9">The sequence shown here is derived from an EMBL/GenBank/DDBJ whole genome shotgun (WGS) entry which is preliminary data.</text>
</comment>